<dbReference type="SUPFAM" id="SSF48557">
    <property type="entry name" value="L-aspartase-like"/>
    <property type="match status" value="1"/>
</dbReference>
<dbReference type="GO" id="GO:0006188">
    <property type="term" value="P:IMP biosynthetic process"/>
    <property type="evidence" value="ECO:0007669"/>
    <property type="project" value="InterPro"/>
</dbReference>
<dbReference type="Gene3D" id="1.10.40.30">
    <property type="entry name" value="Fumarase/aspartase (C-terminal domain)"/>
    <property type="match status" value="1"/>
</dbReference>
<dbReference type="STRING" id="542762.A0A4S4E387"/>
<dbReference type="InterPro" id="IPR047136">
    <property type="entry name" value="PurB_bact"/>
</dbReference>
<evidence type="ECO:0000313" key="5">
    <source>
        <dbReference type="Proteomes" id="UP000306102"/>
    </source>
</evidence>
<dbReference type="GO" id="GO:0004018">
    <property type="term" value="F:N6-(1,2-dicarboxyethyl)AMP AMP-lyase (fumarate-forming) activity"/>
    <property type="evidence" value="ECO:0007669"/>
    <property type="project" value="InterPro"/>
</dbReference>
<dbReference type="PANTHER" id="PTHR43411">
    <property type="entry name" value="ADENYLOSUCCINATE LYASE"/>
    <property type="match status" value="1"/>
</dbReference>
<comment type="pathway">
    <text evidence="2">Purine metabolism; AMP biosynthesis via de novo pathway; AMP from IMP: step 2/2.</text>
</comment>
<evidence type="ECO:0000256" key="1">
    <source>
        <dbReference type="ARBA" id="ARBA00004706"/>
    </source>
</evidence>
<feature type="domain" description="Adenylosuccinate lyase PurB C-terminal" evidence="3">
    <location>
        <begin position="35"/>
        <end position="92"/>
    </location>
</feature>
<dbReference type="PANTHER" id="PTHR43411:SF1">
    <property type="entry name" value="ADENYLOSUCCINATE LYASE"/>
    <property type="match status" value="1"/>
</dbReference>
<dbReference type="EMBL" id="SDRB02008139">
    <property type="protein sequence ID" value="THG09914.1"/>
    <property type="molecule type" value="Genomic_DNA"/>
</dbReference>
<comment type="caution">
    <text evidence="4">The sequence shown here is derived from an EMBL/GenBank/DDBJ whole genome shotgun (WGS) entry which is preliminary data.</text>
</comment>
<accession>A0A4S4E387</accession>
<name>A0A4S4E387_CAMSN</name>
<dbReference type="Proteomes" id="UP000306102">
    <property type="component" value="Unassembled WGS sequence"/>
</dbReference>
<evidence type="ECO:0000259" key="3">
    <source>
        <dbReference type="Pfam" id="PF08328"/>
    </source>
</evidence>
<evidence type="ECO:0000256" key="2">
    <source>
        <dbReference type="ARBA" id="ARBA00004734"/>
    </source>
</evidence>
<dbReference type="InterPro" id="IPR013539">
    <property type="entry name" value="PurB_C"/>
</dbReference>
<dbReference type="Gene3D" id="1.20.200.10">
    <property type="entry name" value="Fumarase/aspartase (Central domain)"/>
    <property type="match status" value="1"/>
</dbReference>
<organism evidence="4 5">
    <name type="scientific">Camellia sinensis var. sinensis</name>
    <name type="common">China tea</name>
    <dbReference type="NCBI Taxonomy" id="542762"/>
    <lineage>
        <taxon>Eukaryota</taxon>
        <taxon>Viridiplantae</taxon>
        <taxon>Streptophyta</taxon>
        <taxon>Embryophyta</taxon>
        <taxon>Tracheophyta</taxon>
        <taxon>Spermatophyta</taxon>
        <taxon>Magnoliopsida</taxon>
        <taxon>eudicotyledons</taxon>
        <taxon>Gunneridae</taxon>
        <taxon>Pentapetalae</taxon>
        <taxon>asterids</taxon>
        <taxon>Ericales</taxon>
        <taxon>Theaceae</taxon>
        <taxon>Camellia</taxon>
    </lineage>
</organism>
<sequence>MAPAISPIRELLQPCSPKGCVHRRVDLPLHFISWRDLTDSTVLRNMGEGLGHSLLAYRSALQGISKLQVNEASLFEDLNESWEVLAEPIQTVEGQTEEVIFDHLHATAFQHMPLGRTILGPPQNVRTITKDHFQKYISTRYTTSRMVGGVIKL</sequence>
<evidence type="ECO:0000313" key="4">
    <source>
        <dbReference type="EMBL" id="THG09914.1"/>
    </source>
</evidence>
<protein>
    <recommendedName>
        <fullName evidence="3">Adenylosuccinate lyase PurB C-terminal domain-containing protein</fullName>
    </recommendedName>
</protein>
<reference evidence="4 5" key="1">
    <citation type="journal article" date="2018" name="Proc. Natl. Acad. Sci. U.S.A.">
        <title>Draft genome sequence of Camellia sinensis var. sinensis provides insights into the evolution of the tea genome and tea quality.</title>
        <authorList>
            <person name="Wei C."/>
            <person name="Yang H."/>
            <person name="Wang S."/>
            <person name="Zhao J."/>
            <person name="Liu C."/>
            <person name="Gao L."/>
            <person name="Xia E."/>
            <person name="Lu Y."/>
            <person name="Tai Y."/>
            <person name="She G."/>
            <person name="Sun J."/>
            <person name="Cao H."/>
            <person name="Tong W."/>
            <person name="Gao Q."/>
            <person name="Li Y."/>
            <person name="Deng W."/>
            <person name="Jiang X."/>
            <person name="Wang W."/>
            <person name="Chen Q."/>
            <person name="Zhang S."/>
            <person name="Li H."/>
            <person name="Wu J."/>
            <person name="Wang P."/>
            <person name="Li P."/>
            <person name="Shi C."/>
            <person name="Zheng F."/>
            <person name="Jian J."/>
            <person name="Huang B."/>
            <person name="Shan D."/>
            <person name="Shi M."/>
            <person name="Fang C."/>
            <person name="Yue Y."/>
            <person name="Li F."/>
            <person name="Li D."/>
            <person name="Wei S."/>
            <person name="Han B."/>
            <person name="Jiang C."/>
            <person name="Yin Y."/>
            <person name="Xia T."/>
            <person name="Zhang Z."/>
            <person name="Bennetzen J.L."/>
            <person name="Zhao S."/>
            <person name="Wan X."/>
        </authorList>
    </citation>
    <scope>NUCLEOTIDE SEQUENCE [LARGE SCALE GENOMIC DNA]</scope>
    <source>
        <strain evidence="5">cv. Shuchazao</strain>
        <tissue evidence="4">Leaf</tissue>
    </source>
</reference>
<gene>
    <name evidence="4" type="ORF">TEA_002924</name>
</gene>
<keyword evidence="5" id="KW-1185">Reference proteome</keyword>
<dbReference type="AlphaFoldDB" id="A0A4S4E387"/>
<dbReference type="SUPFAM" id="SSF63411">
    <property type="entry name" value="LuxS/MPP-like metallohydrolase"/>
    <property type="match status" value="1"/>
</dbReference>
<proteinExistence type="predicted"/>
<dbReference type="InterPro" id="IPR011249">
    <property type="entry name" value="Metalloenz_LuxS/M16"/>
</dbReference>
<dbReference type="InterPro" id="IPR008948">
    <property type="entry name" value="L-Aspartase-like"/>
</dbReference>
<comment type="pathway">
    <text evidence="1">Purine metabolism; IMP biosynthesis via de novo pathway; 5-amino-1-(5-phospho-D-ribosyl)imidazole-4-carboxamide from 5-amino-1-(5-phospho-D-ribosyl)imidazole-4-carboxylate: step 2/2.</text>
</comment>
<dbReference type="Pfam" id="PF08328">
    <property type="entry name" value="ASL_C"/>
    <property type="match status" value="1"/>
</dbReference>
<dbReference type="GO" id="GO:0046872">
    <property type="term" value="F:metal ion binding"/>
    <property type="evidence" value="ECO:0007669"/>
    <property type="project" value="InterPro"/>
</dbReference>